<sequence>MFWADWHQGPVIMWANMDGSQPAVLVDSLVGYATGLAMDSPNGRLYYVDHTVKVIKIDDMQFYSLFDEQYHHPYSIAVFENTVYWSDWTSNSIQTTDKLHSTARKRNVLVKKDTPIYGMEHYNPIFIVIGGGSYFTHIEMNVLGNPEAHAIHFDIGRVQAMAYDSKREFKTGVTNLFLYRGLDDVVEMDYDDATDSLYILDQGRNAIDVVSLRTHKRALIHRLESHEVPLSFCVMSEYG</sequence>
<dbReference type="InterPro" id="IPR000033">
    <property type="entry name" value="LDLR_classB_rpt"/>
</dbReference>
<feature type="repeat" description="LDL-receptor class B" evidence="3">
    <location>
        <begin position="1"/>
        <end position="42"/>
    </location>
</feature>
<dbReference type="SMART" id="SM00135">
    <property type="entry name" value="LY"/>
    <property type="match status" value="3"/>
</dbReference>
<reference evidence="4" key="2">
    <citation type="submission" date="2022-10" db="EMBL/GenBank/DDBJ databases">
        <authorList>
            <consortium name="ENA_rothamsted_submissions"/>
            <consortium name="culmorum"/>
            <person name="King R."/>
        </authorList>
    </citation>
    <scope>NUCLEOTIDE SEQUENCE</scope>
</reference>
<evidence type="ECO:0000313" key="4">
    <source>
        <dbReference type="EMBL" id="CAG9792906.1"/>
    </source>
</evidence>
<protein>
    <submittedName>
        <fullName evidence="4">Uncharacterized protein</fullName>
    </submittedName>
</protein>
<dbReference type="Pfam" id="PF00058">
    <property type="entry name" value="Ldl_recept_b"/>
    <property type="match status" value="1"/>
</dbReference>
<dbReference type="PANTHER" id="PTHR46513">
    <property type="entry name" value="VITELLOGENIN RECEPTOR-LIKE PROTEIN-RELATED-RELATED"/>
    <property type="match status" value="1"/>
</dbReference>
<dbReference type="Proteomes" id="UP001153714">
    <property type="component" value="Chromosome 5"/>
</dbReference>
<gene>
    <name evidence="4" type="ORF">DIATSA_LOCUS10392</name>
</gene>
<keyword evidence="2" id="KW-0677">Repeat</keyword>
<dbReference type="SUPFAM" id="SSF63825">
    <property type="entry name" value="YWTD domain"/>
    <property type="match status" value="1"/>
</dbReference>
<evidence type="ECO:0000256" key="1">
    <source>
        <dbReference type="ARBA" id="ARBA00022536"/>
    </source>
</evidence>
<evidence type="ECO:0000256" key="2">
    <source>
        <dbReference type="ARBA" id="ARBA00022737"/>
    </source>
</evidence>
<dbReference type="PANTHER" id="PTHR46513:SF13">
    <property type="entry name" value="EGF-LIKE DOMAIN-CONTAINING PROTEIN"/>
    <property type="match status" value="1"/>
</dbReference>
<evidence type="ECO:0000256" key="3">
    <source>
        <dbReference type="PROSITE-ProRule" id="PRU00461"/>
    </source>
</evidence>
<reference evidence="4" key="1">
    <citation type="submission" date="2021-12" db="EMBL/GenBank/DDBJ databases">
        <authorList>
            <person name="King R."/>
        </authorList>
    </citation>
    <scope>NUCLEOTIDE SEQUENCE</scope>
</reference>
<dbReference type="AlphaFoldDB" id="A0A9N9RAL7"/>
<dbReference type="PROSITE" id="PS51120">
    <property type="entry name" value="LDLRB"/>
    <property type="match status" value="1"/>
</dbReference>
<name>A0A9N9RAL7_9NEOP</name>
<dbReference type="InterPro" id="IPR011042">
    <property type="entry name" value="6-blade_b-propeller_TolB-like"/>
</dbReference>
<evidence type="ECO:0000313" key="5">
    <source>
        <dbReference type="Proteomes" id="UP001153714"/>
    </source>
</evidence>
<dbReference type="InterPro" id="IPR050778">
    <property type="entry name" value="Cueball_EGF_LRP_Nidogen"/>
</dbReference>
<dbReference type="EMBL" id="OU893336">
    <property type="protein sequence ID" value="CAG9792906.1"/>
    <property type="molecule type" value="Genomic_DNA"/>
</dbReference>
<keyword evidence="5" id="KW-1185">Reference proteome</keyword>
<dbReference type="OrthoDB" id="7459163at2759"/>
<accession>A0A9N9RAL7</accession>
<dbReference type="Gene3D" id="2.120.10.30">
    <property type="entry name" value="TolB, C-terminal domain"/>
    <property type="match status" value="1"/>
</dbReference>
<proteinExistence type="predicted"/>
<organism evidence="4 5">
    <name type="scientific">Diatraea saccharalis</name>
    <name type="common">sugarcane borer</name>
    <dbReference type="NCBI Taxonomy" id="40085"/>
    <lineage>
        <taxon>Eukaryota</taxon>
        <taxon>Metazoa</taxon>
        <taxon>Ecdysozoa</taxon>
        <taxon>Arthropoda</taxon>
        <taxon>Hexapoda</taxon>
        <taxon>Insecta</taxon>
        <taxon>Pterygota</taxon>
        <taxon>Neoptera</taxon>
        <taxon>Endopterygota</taxon>
        <taxon>Lepidoptera</taxon>
        <taxon>Glossata</taxon>
        <taxon>Ditrysia</taxon>
        <taxon>Pyraloidea</taxon>
        <taxon>Crambidae</taxon>
        <taxon>Crambinae</taxon>
        <taxon>Diatraea</taxon>
    </lineage>
</organism>
<keyword evidence="1" id="KW-0245">EGF-like domain</keyword>